<dbReference type="InterPro" id="IPR040843">
    <property type="entry name" value="RAMA"/>
</dbReference>
<organism evidence="4 5">
    <name type="scientific">Bifidobacterium pullorum subsp. saeculare</name>
    <dbReference type="NCBI Taxonomy" id="78257"/>
    <lineage>
        <taxon>Bacteria</taxon>
        <taxon>Bacillati</taxon>
        <taxon>Actinomycetota</taxon>
        <taxon>Actinomycetes</taxon>
        <taxon>Bifidobacteriales</taxon>
        <taxon>Bifidobacteriaceae</taxon>
        <taxon>Bifidobacterium</taxon>
    </lineage>
</organism>
<dbReference type="Pfam" id="PF18755">
    <property type="entry name" value="RAMA"/>
    <property type="match status" value="1"/>
</dbReference>
<proteinExistence type="predicted"/>
<evidence type="ECO:0000313" key="5">
    <source>
        <dbReference type="Proteomes" id="UP000718821"/>
    </source>
</evidence>
<reference evidence="4" key="1">
    <citation type="submission" date="2020-08" db="EMBL/GenBank/DDBJ databases">
        <authorList>
            <person name="Cejkova D."/>
            <person name="Kubasova T."/>
            <person name="Jahodarova E."/>
            <person name="Rychlik I."/>
        </authorList>
    </citation>
    <scope>NUCLEOTIDE SEQUENCE</scope>
    <source>
        <strain evidence="4">An836</strain>
    </source>
</reference>
<evidence type="ECO:0000259" key="3">
    <source>
        <dbReference type="Pfam" id="PF18755"/>
    </source>
</evidence>
<dbReference type="RefSeq" id="WP_204468306.1">
    <property type="nucleotide sequence ID" value="NZ_JACLYU010000004.1"/>
</dbReference>
<evidence type="ECO:0000313" key="4">
    <source>
        <dbReference type="EMBL" id="MBM6699505.1"/>
    </source>
</evidence>
<reference evidence="4" key="2">
    <citation type="journal article" date="2021" name="Sci. Rep.">
        <title>The distribution of antibiotic resistance genes in chicken gut microbiota commensals.</title>
        <authorList>
            <person name="Juricova H."/>
            <person name="Matiasovicova J."/>
            <person name="Kubasova T."/>
            <person name="Cejkova D."/>
            <person name="Rychlik I."/>
        </authorList>
    </citation>
    <scope>NUCLEOTIDE SEQUENCE</scope>
    <source>
        <strain evidence="4">An836</strain>
    </source>
</reference>
<protein>
    <submittedName>
        <fullName evidence="4">DUF262 domain-containing protein</fullName>
    </submittedName>
</protein>
<name>A0A938WVF9_9BIFI</name>
<dbReference type="Pfam" id="PF07510">
    <property type="entry name" value="GmrSD_C"/>
    <property type="match status" value="1"/>
</dbReference>
<dbReference type="EMBL" id="JACLYU010000004">
    <property type="protein sequence ID" value="MBM6699505.1"/>
    <property type="molecule type" value="Genomic_DNA"/>
</dbReference>
<evidence type="ECO:0000259" key="1">
    <source>
        <dbReference type="Pfam" id="PF03235"/>
    </source>
</evidence>
<dbReference type="PANTHER" id="PTHR35149">
    <property type="entry name" value="SLL5132 PROTEIN"/>
    <property type="match status" value="1"/>
</dbReference>
<keyword evidence="5" id="KW-1185">Reference proteome</keyword>
<dbReference type="InterPro" id="IPR004919">
    <property type="entry name" value="GmrSD_N"/>
</dbReference>
<sequence length="708" mass="78717">MAITATEKPLEKIFTSDYRFVIPSFQRAYTWRQDNIRQLVEDVDDACAADPHGAYFLGSLILVRGHGSQYQVIDGQQRLVSLSIVFAALRDLEDDPELAAGLNALLLEQGDKLRGIVAEPRLTLRDRDAAFFRSSVQEGSLEALFDLREEDFDSNAQRNIARNAREAYDLLAAMDAAHRHDFAAYLVRRVMVVIVTTDDLAGAHRIFDVMNMRGVPLTASDVFKAKTVAALPEQTRDLYAARWDAIMDPLGDDPQRLEEFFESLHLILAYKPMCLQVLADFLGDVLEPRLAAGQAAAFVDDVLAPYARAWQMIAAPTQTTLPDDVVGWLVALDDYQSTEWKPVAMWALVHSIRNLGSPEAMVFARSGSHAAGAPAQDSAAPAAAGEPLELHDVARLLELLRALERAVGVDSLNRQGTQPRRRRASREIRGLDKGLTVAQAGGLSITDEDRRAALMHLRGELQTNPALKRALLIRANEQREGARIIRPRSLNALPLLPERVKAGSPFAAWPEAERDRWTDRIGNLVLTQANESQLAQLTTYAARRDRLLMSASSRRFPLTARLKDIAELTPATLEARQEETVRLLADFWDIRYDADRVDLAALSEEHLSQRTTARRPTSGRVTIAQVIAAGLLIPGETLVWERPRKGERWTVTVTPEGRLRLEDGSEYGTPTAAARAVGGRSAGLDVWKRTSDGRSLSDIWKAYRLRLR</sequence>
<feature type="domain" description="GmrSD restriction endonucleases N-terminal" evidence="1">
    <location>
        <begin position="10"/>
        <end position="226"/>
    </location>
</feature>
<feature type="domain" description="GmrSD restriction endonucleases C-terminal" evidence="2">
    <location>
        <begin position="496"/>
        <end position="579"/>
    </location>
</feature>
<evidence type="ECO:0000259" key="2">
    <source>
        <dbReference type="Pfam" id="PF07510"/>
    </source>
</evidence>
<dbReference type="Proteomes" id="UP000718821">
    <property type="component" value="Unassembled WGS sequence"/>
</dbReference>
<dbReference type="InterPro" id="IPR011089">
    <property type="entry name" value="GmrSD_C"/>
</dbReference>
<dbReference type="AlphaFoldDB" id="A0A938WVF9"/>
<accession>A0A938WVF9</accession>
<gene>
    <name evidence="4" type="ORF">H7U32_04060</name>
</gene>
<comment type="caution">
    <text evidence="4">The sequence shown here is derived from an EMBL/GenBank/DDBJ whole genome shotgun (WGS) entry which is preliminary data.</text>
</comment>
<dbReference type="Pfam" id="PF03235">
    <property type="entry name" value="GmrSD_N"/>
    <property type="match status" value="1"/>
</dbReference>
<feature type="domain" description="RAMA" evidence="3">
    <location>
        <begin position="608"/>
        <end position="706"/>
    </location>
</feature>
<dbReference type="PANTHER" id="PTHR35149:SF2">
    <property type="entry name" value="DUF262 DOMAIN-CONTAINING PROTEIN"/>
    <property type="match status" value="1"/>
</dbReference>